<reference evidence="3 4" key="1">
    <citation type="submission" date="2024-06" db="EMBL/GenBank/DDBJ databases">
        <title>The Natural Products Discovery Center: Release of the First 8490 Sequenced Strains for Exploring Actinobacteria Biosynthetic Diversity.</title>
        <authorList>
            <person name="Kalkreuter E."/>
            <person name="Kautsar S.A."/>
            <person name="Yang D."/>
            <person name="Bader C.D."/>
            <person name="Teijaro C.N."/>
            <person name="Fluegel L."/>
            <person name="Davis C.M."/>
            <person name="Simpson J.R."/>
            <person name="Lauterbach L."/>
            <person name="Steele A.D."/>
            <person name="Gui C."/>
            <person name="Meng S."/>
            <person name="Li G."/>
            <person name="Viehrig K."/>
            <person name="Ye F."/>
            <person name="Su P."/>
            <person name="Kiefer A.F."/>
            <person name="Nichols A."/>
            <person name="Cepeda A.J."/>
            <person name="Yan W."/>
            <person name="Fan B."/>
            <person name="Jiang Y."/>
            <person name="Adhikari A."/>
            <person name="Zheng C.-J."/>
            <person name="Schuster L."/>
            <person name="Cowan T.M."/>
            <person name="Smanski M.J."/>
            <person name="Chevrette M.G."/>
            <person name="De Carvalho L.P.S."/>
            <person name="Shen B."/>
        </authorList>
    </citation>
    <scope>NUCLEOTIDE SEQUENCE [LARGE SCALE GENOMIC DNA]</scope>
    <source>
        <strain evidence="3 4">NPDC005137</strain>
    </source>
</reference>
<dbReference type="EMBL" id="JBEXIP010000042">
    <property type="protein sequence ID" value="MET8437693.1"/>
    <property type="molecule type" value="Genomic_DNA"/>
</dbReference>
<name>A0ABV2UIL1_9ACTN</name>
<evidence type="ECO:0008006" key="5">
    <source>
        <dbReference type="Google" id="ProtNLM"/>
    </source>
</evidence>
<feature type="chain" id="PRO_5045256895" description="Concanavalin A-like lectin/glucanase superfamily protein" evidence="2">
    <location>
        <begin position="32"/>
        <end position="320"/>
    </location>
</feature>
<protein>
    <recommendedName>
        <fullName evidence="5">Concanavalin A-like lectin/glucanase superfamily protein</fullName>
    </recommendedName>
</protein>
<dbReference type="InterPro" id="IPR006311">
    <property type="entry name" value="TAT_signal"/>
</dbReference>
<keyword evidence="4" id="KW-1185">Reference proteome</keyword>
<feature type="signal peptide" evidence="2">
    <location>
        <begin position="1"/>
        <end position="31"/>
    </location>
</feature>
<comment type="caution">
    <text evidence="3">The sequence shown here is derived from an EMBL/GenBank/DDBJ whole genome shotgun (WGS) entry which is preliminary data.</text>
</comment>
<dbReference type="PROSITE" id="PS51318">
    <property type="entry name" value="TAT"/>
    <property type="match status" value="1"/>
</dbReference>
<dbReference type="Proteomes" id="UP001550044">
    <property type="component" value="Unassembled WGS sequence"/>
</dbReference>
<evidence type="ECO:0000256" key="2">
    <source>
        <dbReference type="SAM" id="SignalP"/>
    </source>
</evidence>
<evidence type="ECO:0000313" key="4">
    <source>
        <dbReference type="Proteomes" id="UP001550044"/>
    </source>
</evidence>
<evidence type="ECO:0000313" key="3">
    <source>
        <dbReference type="EMBL" id="MET8437693.1"/>
    </source>
</evidence>
<keyword evidence="2" id="KW-0732">Signal</keyword>
<evidence type="ECO:0000256" key="1">
    <source>
        <dbReference type="SAM" id="MobiDB-lite"/>
    </source>
</evidence>
<feature type="region of interest" description="Disordered" evidence="1">
    <location>
        <begin position="261"/>
        <end position="281"/>
    </location>
</feature>
<dbReference type="Gene3D" id="2.60.120.200">
    <property type="match status" value="1"/>
</dbReference>
<dbReference type="InterPro" id="IPR013320">
    <property type="entry name" value="ConA-like_dom_sf"/>
</dbReference>
<accession>A0ABV2UIL1</accession>
<proteinExistence type="predicted"/>
<sequence length="320" mass="33916">MTPPRTRRYSLAVAALAATASLAAATIPAQAAHPSTLHTPLRAQAVAAYDFGHPDPAAPGRERDIGRSGTALSLINGGSAMRVADEAYPGASPALQVRQQNPATAGNDDWKAGTWDAEGLSSLDAFRSARGATVMGWFKMTGDNPALNSNTADPSDHYNAIGLAGVLSGTSDGHAVRALLELIQVNGELKLVALGRRLDSGASQTFAADIPWEELLPRGEWVHLAATFDFRDGTLALYRDGKPLDGFYVTPGDPWELATTPAPHRASPTDPRGIKIGGSFPQNTRENNACDCRMDDLLFLNRPVPAGAVAAEYRRMTRGH</sequence>
<gene>
    <name evidence="3" type="ORF">ABZV61_34040</name>
</gene>
<dbReference type="RefSeq" id="WP_356712329.1">
    <property type="nucleotide sequence ID" value="NZ_JBEXIP010000042.1"/>
</dbReference>
<organism evidence="3 4">
    <name type="scientific">Streptomyces sp. 900116325</name>
    <dbReference type="NCBI Taxonomy" id="3154295"/>
    <lineage>
        <taxon>Bacteria</taxon>
        <taxon>Bacillati</taxon>
        <taxon>Actinomycetota</taxon>
        <taxon>Actinomycetes</taxon>
        <taxon>Kitasatosporales</taxon>
        <taxon>Streptomycetaceae</taxon>
        <taxon>Streptomyces</taxon>
    </lineage>
</organism>
<dbReference type="SUPFAM" id="SSF49899">
    <property type="entry name" value="Concanavalin A-like lectins/glucanases"/>
    <property type="match status" value="1"/>
</dbReference>